<dbReference type="Proteomes" id="UP001372834">
    <property type="component" value="Unassembled WGS sequence"/>
</dbReference>
<name>A0AAN8S6W0_POLSC</name>
<feature type="compositionally biased region" description="Basic residues" evidence="1">
    <location>
        <begin position="11"/>
        <end position="24"/>
    </location>
</feature>
<reference evidence="2 3" key="1">
    <citation type="submission" date="2023-10" db="EMBL/GenBank/DDBJ databases">
        <title>Genomes of two closely related lineages of the louse Polyplax serrata with different host specificities.</title>
        <authorList>
            <person name="Martinu J."/>
            <person name="Tarabai H."/>
            <person name="Stefka J."/>
            <person name="Hypsa V."/>
        </authorList>
    </citation>
    <scope>NUCLEOTIDE SEQUENCE [LARGE SCALE GENOMIC DNA]</scope>
    <source>
        <strain evidence="2">HR10_N</strain>
    </source>
</reference>
<protein>
    <submittedName>
        <fullName evidence="2">Uncharacterized protein</fullName>
    </submittedName>
</protein>
<evidence type="ECO:0000256" key="1">
    <source>
        <dbReference type="SAM" id="MobiDB-lite"/>
    </source>
</evidence>
<feature type="compositionally biased region" description="Basic and acidic residues" evidence="1">
    <location>
        <begin position="1"/>
        <end position="10"/>
    </location>
</feature>
<evidence type="ECO:0000313" key="3">
    <source>
        <dbReference type="Proteomes" id="UP001372834"/>
    </source>
</evidence>
<feature type="region of interest" description="Disordered" evidence="1">
    <location>
        <begin position="1"/>
        <end position="30"/>
    </location>
</feature>
<sequence length="126" mass="15113">MWMKPTEVKKTKTTTRKKTQKKMRERAEENKKMIRGEKREKADIKAFKSQKVPLSDFIVLLPQDKQIVIFELRRYVKHILMLFAIQFVLNWRALETTGKGNSIVISQYEEEIDPYSRQTKKFFLLC</sequence>
<dbReference type="EMBL" id="JAWJWE010000004">
    <property type="protein sequence ID" value="KAK6636101.1"/>
    <property type="molecule type" value="Genomic_DNA"/>
</dbReference>
<accession>A0AAN8S6W0</accession>
<gene>
    <name evidence="2" type="ORF">RUM43_009753</name>
</gene>
<evidence type="ECO:0000313" key="2">
    <source>
        <dbReference type="EMBL" id="KAK6636101.1"/>
    </source>
</evidence>
<organism evidence="2 3">
    <name type="scientific">Polyplax serrata</name>
    <name type="common">Common mouse louse</name>
    <dbReference type="NCBI Taxonomy" id="468196"/>
    <lineage>
        <taxon>Eukaryota</taxon>
        <taxon>Metazoa</taxon>
        <taxon>Ecdysozoa</taxon>
        <taxon>Arthropoda</taxon>
        <taxon>Hexapoda</taxon>
        <taxon>Insecta</taxon>
        <taxon>Pterygota</taxon>
        <taxon>Neoptera</taxon>
        <taxon>Paraneoptera</taxon>
        <taxon>Psocodea</taxon>
        <taxon>Troctomorpha</taxon>
        <taxon>Phthiraptera</taxon>
        <taxon>Anoplura</taxon>
        <taxon>Polyplacidae</taxon>
        <taxon>Polyplax</taxon>
    </lineage>
</organism>
<dbReference type="AlphaFoldDB" id="A0AAN8S6W0"/>
<comment type="caution">
    <text evidence="2">The sequence shown here is derived from an EMBL/GenBank/DDBJ whole genome shotgun (WGS) entry which is preliminary data.</text>
</comment>
<proteinExistence type="predicted"/>